<accession>A0A966HLB8</accession>
<dbReference type="PANTHER" id="PTHR38602:SF1">
    <property type="entry name" value="INNER MEMBRANE PROTEIN"/>
    <property type="match status" value="1"/>
</dbReference>
<keyword evidence="1" id="KW-0472">Membrane</keyword>
<dbReference type="EMBL" id="RGMI01000054">
    <property type="protein sequence ID" value="NCU50475.1"/>
    <property type="molecule type" value="Genomic_DNA"/>
</dbReference>
<comment type="caution">
    <text evidence="2">The sequence shown here is derived from an EMBL/GenBank/DDBJ whole genome shotgun (WGS) entry which is preliminary data.</text>
</comment>
<gene>
    <name evidence="2" type="ORF">EBX29_01700</name>
</gene>
<dbReference type="InterPro" id="IPR019201">
    <property type="entry name" value="DUF2065"/>
</dbReference>
<dbReference type="Pfam" id="PF09838">
    <property type="entry name" value="DUF2065"/>
    <property type="match status" value="1"/>
</dbReference>
<dbReference type="AlphaFoldDB" id="A0A966HLB8"/>
<dbReference type="Proteomes" id="UP000699985">
    <property type="component" value="Unassembled WGS sequence"/>
</dbReference>
<reference evidence="2" key="1">
    <citation type="submission" date="2018-10" db="EMBL/GenBank/DDBJ databases">
        <title>Iterative Subtractive Binning of Freshwater Chronoseries Metagenomes Recovers Nearly Complete Genomes from over Four Hundred Novel Species.</title>
        <authorList>
            <person name="Rodriguez-R L.M."/>
            <person name="Tsementzi D."/>
            <person name="Luo C."/>
            <person name="Konstantinidis K.T."/>
        </authorList>
    </citation>
    <scope>NUCLEOTIDE SEQUENCE</scope>
    <source>
        <strain evidence="2">WB8_1A_003</strain>
    </source>
</reference>
<feature type="transmembrane region" description="Helical" evidence="1">
    <location>
        <begin position="6"/>
        <end position="22"/>
    </location>
</feature>
<protein>
    <submittedName>
        <fullName evidence="2">DUF2065 domain-containing protein</fullName>
    </submittedName>
</protein>
<evidence type="ECO:0000313" key="2">
    <source>
        <dbReference type="EMBL" id="NCU50475.1"/>
    </source>
</evidence>
<evidence type="ECO:0000313" key="3">
    <source>
        <dbReference type="Proteomes" id="UP000699985"/>
    </source>
</evidence>
<name>A0A966HLB8_9PROT</name>
<sequence>MNEIFTAVGLLLFIEGLLYTIFPGSMKKMLNSMKDLSEQRLRMGGLIFAIIGFIIIAYIKKFQ</sequence>
<organism evidence="2 3">
    <name type="scientific">Candidatus Fonsibacter lacus</name>
    <dbReference type="NCBI Taxonomy" id="2576439"/>
    <lineage>
        <taxon>Bacteria</taxon>
        <taxon>Pseudomonadati</taxon>
        <taxon>Pseudomonadota</taxon>
        <taxon>Alphaproteobacteria</taxon>
        <taxon>Candidatus Pelagibacterales</taxon>
        <taxon>Candidatus Pelagibacterales incertae sedis</taxon>
        <taxon>Candidatus Fonsibacter</taxon>
    </lineage>
</organism>
<keyword evidence="1" id="KW-0812">Transmembrane</keyword>
<keyword evidence="1" id="KW-1133">Transmembrane helix</keyword>
<proteinExistence type="predicted"/>
<feature type="transmembrane region" description="Helical" evidence="1">
    <location>
        <begin position="43"/>
        <end position="59"/>
    </location>
</feature>
<dbReference type="PANTHER" id="PTHR38602">
    <property type="entry name" value="INNER MEMBRANE PROTEIN-RELATED"/>
    <property type="match status" value="1"/>
</dbReference>
<evidence type="ECO:0000256" key="1">
    <source>
        <dbReference type="SAM" id="Phobius"/>
    </source>
</evidence>